<gene>
    <name evidence="11" type="ORF">SUZIE_112185</name>
</gene>
<dbReference type="InterPro" id="IPR019747">
    <property type="entry name" value="FERM_CS"/>
</dbReference>
<dbReference type="InterPro" id="IPR011259">
    <property type="entry name" value="ERM_C_dom"/>
</dbReference>
<dbReference type="AlphaFoldDB" id="A0AA41MGG0"/>
<keyword evidence="8" id="KW-0175">Coiled coil</keyword>
<keyword evidence="5" id="KW-0472">Membrane</keyword>
<proteinExistence type="predicted"/>
<dbReference type="FunFam" id="1.20.80.10:FF:000002">
    <property type="entry name" value="radixin isoform X1"/>
    <property type="match status" value="1"/>
</dbReference>
<dbReference type="CDD" id="cd14473">
    <property type="entry name" value="FERM_B-lobe"/>
    <property type="match status" value="1"/>
</dbReference>
<sequence>NVRVTTMDAELEFAIQPNTTGKQLFDQVVKTIGLREVWYFGLQYVDNKGFPTWLKLDKKVVKTIGLREVWYFGLQYVDNKGFPTWLKLDKKVSAQEVRKENPLQFKFRAKFYPEDVSEELIQDITQKLFFLQVKEGILSDEIYCPPETAVLLGSYAVQAKFGDYNKETHKSGYLSSERLIPQRVMDQHKLTRDQWEDRIQVWHAEHRGMLKDSAMLEYLKIAQDLEMYGINYFEIKNKKGTDLWLGVDALGLNIYEKDDKLTPKIGFPWSEIRNISFNDKKFVIKPIDKKAPDFVFYAPRLRINKRILQLCMGNHELYMRRRKPDTIEVQQMKAQAREEKHQKQLERQQLETEKKRRETVEREKEQMLREKEELMLRLQDYEQKTKKAEKELNDQIQRALQLEDERKRAQEEAERLEADRVAALRAKEELERQAADQIKSQEQLAAELAEYTAKIALLEEARRRKEDEVEEWQHRLRAAEADPREQARLYTCVNSRWEPSSRYAVEAPRKGGEEVPVLLTRRARLLLKEDGPNIRDMGQKRSPKYLLSKAKEAQDDLVKTKEELHLVMTAPPPPPPPVYEPVSYHVQESLQEEGAEPMGYSAELCSEGILDDRNEEKRITEAEKNERVQRQLLTLSNELSQARDENKRTHNDIIHNENMRQGRDKYKTLRQIRQGNTKQRIDEFEAM</sequence>
<dbReference type="CDD" id="cd13194">
    <property type="entry name" value="FERM_C_ERM"/>
    <property type="match status" value="1"/>
</dbReference>
<feature type="non-terminal residue" evidence="11">
    <location>
        <position position="1"/>
    </location>
</feature>
<dbReference type="GO" id="GO:0003779">
    <property type="term" value="F:actin binding"/>
    <property type="evidence" value="ECO:0007669"/>
    <property type="project" value="InterPro"/>
</dbReference>
<evidence type="ECO:0000256" key="9">
    <source>
        <dbReference type="SAM" id="MobiDB-lite"/>
    </source>
</evidence>
<evidence type="ECO:0000256" key="5">
    <source>
        <dbReference type="ARBA" id="ARBA00023136"/>
    </source>
</evidence>
<evidence type="ECO:0000256" key="4">
    <source>
        <dbReference type="ARBA" id="ARBA00022475"/>
    </source>
</evidence>
<dbReference type="PROSITE" id="PS00660">
    <property type="entry name" value="FERM_1"/>
    <property type="match status" value="1"/>
</dbReference>
<dbReference type="InterPro" id="IPR018979">
    <property type="entry name" value="FERM_N"/>
</dbReference>
<dbReference type="GO" id="GO:0005902">
    <property type="term" value="C:microvillus"/>
    <property type="evidence" value="ECO:0007669"/>
    <property type="project" value="UniProtKB-SubCell"/>
</dbReference>
<dbReference type="Gene3D" id="1.20.5.450">
    <property type="match status" value="1"/>
</dbReference>
<protein>
    <submittedName>
        <fullName evidence="11">Ezrin</fullName>
    </submittedName>
</protein>
<dbReference type="Pfam" id="PF00373">
    <property type="entry name" value="FERM_M"/>
    <property type="match status" value="1"/>
</dbReference>
<keyword evidence="7" id="KW-0966">Cell projection</keyword>
<keyword evidence="6" id="KW-0963">Cytoplasm</keyword>
<comment type="subcellular location">
    <subcellularLocation>
        <location evidence="3">Cell membrane</location>
        <topology evidence="3">Peripheral membrane protein</topology>
        <orientation evidence="3">Cytoplasmic side</orientation>
    </subcellularLocation>
    <subcellularLocation>
        <location evidence="1">Cell projection</location>
        <location evidence="1">Microvillus</location>
    </subcellularLocation>
    <subcellularLocation>
        <location evidence="2">Cytoplasm</location>
        <location evidence="2">Cytoskeleton</location>
    </subcellularLocation>
</comment>
<evidence type="ECO:0000313" key="11">
    <source>
        <dbReference type="EMBL" id="MBZ3871287.1"/>
    </source>
</evidence>
<dbReference type="InterPro" id="IPR014352">
    <property type="entry name" value="FERM/acyl-CoA-bd_prot_sf"/>
</dbReference>
<dbReference type="InterPro" id="IPR000299">
    <property type="entry name" value="FERM_domain"/>
</dbReference>
<keyword evidence="6" id="KW-0206">Cytoskeleton</keyword>
<dbReference type="Pfam" id="PF09379">
    <property type="entry name" value="FERM_N"/>
    <property type="match status" value="1"/>
</dbReference>
<dbReference type="Gene3D" id="1.20.80.10">
    <property type="match status" value="1"/>
</dbReference>
<feature type="compositionally biased region" description="Basic and acidic residues" evidence="9">
    <location>
        <begin position="335"/>
        <end position="366"/>
    </location>
</feature>
<dbReference type="GO" id="GO:0005886">
    <property type="term" value="C:plasma membrane"/>
    <property type="evidence" value="ECO:0007669"/>
    <property type="project" value="UniProtKB-SubCell"/>
</dbReference>
<dbReference type="GO" id="GO:0005856">
    <property type="term" value="C:cytoskeleton"/>
    <property type="evidence" value="ECO:0007669"/>
    <property type="project" value="UniProtKB-SubCell"/>
</dbReference>
<name>A0AA41MGG0_SCICA</name>
<evidence type="ECO:0000256" key="6">
    <source>
        <dbReference type="ARBA" id="ARBA00023212"/>
    </source>
</evidence>
<dbReference type="InterPro" id="IPR019749">
    <property type="entry name" value="Band_41_domain"/>
</dbReference>
<dbReference type="InterPro" id="IPR018980">
    <property type="entry name" value="FERM_PH-like_C"/>
</dbReference>
<accession>A0AA41MGG0</accession>
<dbReference type="Gene3D" id="6.10.360.10">
    <property type="match status" value="1"/>
</dbReference>
<feature type="coiled-coil region" evidence="8">
    <location>
        <begin position="625"/>
        <end position="652"/>
    </location>
</feature>
<dbReference type="InterPro" id="IPR029071">
    <property type="entry name" value="Ubiquitin-like_domsf"/>
</dbReference>
<dbReference type="InterPro" id="IPR011174">
    <property type="entry name" value="ERM"/>
</dbReference>
<dbReference type="Proteomes" id="UP001166674">
    <property type="component" value="Unassembled WGS sequence"/>
</dbReference>
<dbReference type="Pfam" id="PF09380">
    <property type="entry name" value="FERM_C"/>
    <property type="match status" value="1"/>
</dbReference>
<dbReference type="SUPFAM" id="SSF50729">
    <property type="entry name" value="PH domain-like"/>
    <property type="match status" value="1"/>
</dbReference>
<dbReference type="PRINTS" id="PR00935">
    <property type="entry name" value="BAND41"/>
</dbReference>
<keyword evidence="12" id="KW-1185">Reference proteome</keyword>
<dbReference type="Pfam" id="PF00769">
    <property type="entry name" value="ERM_C"/>
    <property type="match status" value="1"/>
</dbReference>
<dbReference type="PROSITE" id="PS50057">
    <property type="entry name" value="FERM_3"/>
    <property type="match status" value="1"/>
</dbReference>
<evidence type="ECO:0000256" key="8">
    <source>
        <dbReference type="SAM" id="Coils"/>
    </source>
</evidence>
<dbReference type="FunFam" id="2.30.29.30:FF:000003">
    <property type="entry name" value="Radixin isoform 1"/>
    <property type="match status" value="1"/>
</dbReference>
<dbReference type="EMBL" id="JAATJV010163800">
    <property type="protein sequence ID" value="MBZ3871287.1"/>
    <property type="molecule type" value="Genomic_DNA"/>
</dbReference>
<dbReference type="Pfam" id="PF20492">
    <property type="entry name" value="ERM_helical"/>
    <property type="match status" value="1"/>
</dbReference>
<dbReference type="SMART" id="SM01196">
    <property type="entry name" value="FERM_C"/>
    <property type="match status" value="1"/>
</dbReference>
<dbReference type="Gene3D" id="2.30.29.30">
    <property type="entry name" value="Pleckstrin-homology domain (PH domain)/Phosphotyrosine-binding domain (PTB)"/>
    <property type="match status" value="1"/>
</dbReference>
<reference evidence="11" key="1">
    <citation type="submission" date="2020-03" db="EMBL/GenBank/DDBJ databases">
        <title>Studies in the Genomics of Life Span.</title>
        <authorList>
            <person name="Glass D."/>
        </authorList>
    </citation>
    <scope>NUCLEOTIDE SEQUENCE</scope>
    <source>
        <strain evidence="11">SUZIE</strain>
        <tissue evidence="11">Muscle</tissue>
    </source>
</reference>
<dbReference type="FunFam" id="3.10.20.90:FF:000013">
    <property type="entry name" value="radixin isoform X1"/>
    <property type="match status" value="1"/>
</dbReference>
<dbReference type="SUPFAM" id="SSF47031">
    <property type="entry name" value="Second domain of FERM"/>
    <property type="match status" value="1"/>
</dbReference>
<feature type="region of interest" description="Disordered" evidence="9">
    <location>
        <begin position="333"/>
        <end position="366"/>
    </location>
</feature>
<evidence type="ECO:0000256" key="7">
    <source>
        <dbReference type="ARBA" id="ARBA00023273"/>
    </source>
</evidence>
<dbReference type="CDD" id="cd17187">
    <property type="entry name" value="FERM_F1_ERM"/>
    <property type="match status" value="1"/>
</dbReference>
<evidence type="ECO:0000256" key="3">
    <source>
        <dbReference type="ARBA" id="ARBA00004413"/>
    </source>
</evidence>
<dbReference type="InterPro" id="IPR046810">
    <property type="entry name" value="ERM_helical"/>
</dbReference>
<dbReference type="CDD" id="cd06503">
    <property type="entry name" value="ATP-synt_Fo_b"/>
    <property type="match status" value="1"/>
</dbReference>
<evidence type="ECO:0000259" key="10">
    <source>
        <dbReference type="PROSITE" id="PS50057"/>
    </source>
</evidence>
<feature type="domain" description="FERM" evidence="10">
    <location>
        <begin position="1"/>
        <end position="322"/>
    </location>
</feature>
<dbReference type="InterPro" id="IPR019748">
    <property type="entry name" value="FERM_central"/>
</dbReference>
<evidence type="ECO:0000256" key="2">
    <source>
        <dbReference type="ARBA" id="ARBA00004245"/>
    </source>
</evidence>
<dbReference type="SMART" id="SM00295">
    <property type="entry name" value="B41"/>
    <property type="match status" value="1"/>
</dbReference>
<evidence type="ECO:0000313" key="12">
    <source>
        <dbReference type="Proteomes" id="UP001166674"/>
    </source>
</evidence>
<evidence type="ECO:0000256" key="1">
    <source>
        <dbReference type="ARBA" id="ARBA00004105"/>
    </source>
</evidence>
<dbReference type="PANTHER" id="PTHR23281">
    <property type="entry name" value="MERLIN/MOESIN/EZRIN/RADIXIN"/>
    <property type="match status" value="1"/>
</dbReference>
<dbReference type="InterPro" id="IPR035963">
    <property type="entry name" value="FERM_2"/>
</dbReference>
<dbReference type="PROSITE" id="PS00661">
    <property type="entry name" value="FERM_2"/>
    <property type="match status" value="1"/>
</dbReference>
<dbReference type="FunFam" id="1.20.5.450:FF:000001">
    <property type="entry name" value="radixin isoform X2"/>
    <property type="match status" value="1"/>
</dbReference>
<dbReference type="SUPFAM" id="SSF48678">
    <property type="entry name" value="Moesin tail domain"/>
    <property type="match status" value="1"/>
</dbReference>
<dbReference type="SUPFAM" id="SSF54236">
    <property type="entry name" value="Ubiquitin-like"/>
    <property type="match status" value="2"/>
</dbReference>
<dbReference type="Gene3D" id="3.10.20.90">
    <property type="entry name" value="Phosphatidylinositol 3-kinase Catalytic Subunit, Chain A, domain 1"/>
    <property type="match status" value="2"/>
</dbReference>
<organism evidence="11 12">
    <name type="scientific">Sciurus carolinensis</name>
    <name type="common">Eastern gray squirrel</name>
    <dbReference type="NCBI Taxonomy" id="30640"/>
    <lineage>
        <taxon>Eukaryota</taxon>
        <taxon>Metazoa</taxon>
        <taxon>Chordata</taxon>
        <taxon>Craniata</taxon>
        <taxon>Vertebrata</taxon>
        <taxon>Euteleostomi</taxon>
        <taxon>Mammalia</taxon>
        <taxon>Eutheria</taxon>
        <taxon>Euarchontoglires</taxon>
        <taxon>Glires</taxon>
        <taxon>Rodentia</taxon>
        <taxon>Sciuromorpha</taxon>
        <taxon>Sciuridae</taxon>
        <taxon>Sciurinae</taxon>
        <taxon>Sciurini</taxon>
        <taxon>Sciurus</taxon>
    </lineage>
</organism>
<dbReference type="InterPro" id="IPR011993">
    <property type="entry name" value="PH-like_dom_sf"/>
</dbReference>
<keyword evidence="4" id="KW-1003">Cell membrane</keyword>
<dbReference type="InterPro" id="IPR041789">
    <property type="entry name" value="ERM_FERM_C"/>
</dbReference>
<dbReference type="InterPro" id="IPR008954">
    <property type="entry name" value="Moesin_tail_sf"/>
</dbReference>
<comment type="caution">
    <text evidence="11">The sequence shown here is derived from an EMBL/GenBank/DDBJ whole genome shotgun (WGS) entry which is preliminary data.</text>
</comment>